<evidence type="ECO:0000313" key="2">
    <source>
        <dbReference type="Proteomes" id="UP000076770"/>
    </source>
</evidence>
<name>A0A157T2D2_SACSO</name>
<protein>
    <submittedName>
        <fullName evidence="1">Uncharacterized protein</fullName>
    </submittedName>
</protein>
<proteinExistence type="predicted"/>
<reference evidence="2" key="1">
    <citation type="submission" date="2016-04" db="EMBL/GenBank/DDBJ databases">
        <authorList>
            <person name="Shah S.A."/>
            <person name="Garrett R.A."/>
        </authorList>
    </citation>
    <scope>NUCLEOTIDE SEQUENCE [LARGE SCALE GENOMIC DNA]</scope>
    <source>
        <strain evidence="2">ATCC 35091 / DSM 1616 / JCM 8930 / NBRC 15331 / P1</strain>
    </source>
</reference>
<dbReference type="Proteomes" id="UP000076770">
    <property type="component" value="Chromosome i"/>
</dbReference>
<sequence>MMNSILMTGYAHESRGIKVVKVTARYLDAGDVLLERDSIAPLNLATNTDERVVVFPSTSPNELRVSVYEPSRGVPVTELEVVKSKQKLRHG</sequence>
<dbReference type="PATRIC" id="fig|2287.9.peg.1941"/>
<dbReference type="AlphaFoldDB" id="A0A157T2D2"/>
<evidence type="ECO:0000313" key="1">
    <source>
        <dbReference type="EMBL" id="SAI85409.1"/>
    </source>
</evidence>
<gene>
    <name evidence="1" type="ORF">SSOP1_1855</name>
</gene>
<organism evidence="1 2">
    <name type="scientific">Saccharolobus solfataricus</name>
    <name type="common">Sulfolobus solfataricus</name>
    <dbReference type="NCBI Taxonomy" id="2287"/>
    <lineage>
        <taxon>Archaea</taxon>
        <taxon>Thermoproteota</taxon>
        <taxon>Thermoprotei</taxon>
        <taxon>Sulfolobales</taxon>
        <taxon>Sulfolobaceae</taxon>
        <taxon>Saccharolobus</taxon>
    </lineage>
</organism>
<accession>A0A157T2D2</accession>
<dbReference type="EMBL" id="LT549890">
    <property type="protein sequence ID" value="SAI85409.1"/>
    <property type="molecule type" value="Genomic_DNA"/>
</dbReference>